<evidence type="ECO:0008006" key="3">
    <source>
        <dbReference type="Google" id="ProtNLM"/>
    </source>
</evidence>
<feature type="non-terminal residue" evidence="1">
    <location>
        <position position="481"/>
    </location>
</feature>
<dbReference type="EMBL" id="QJKJ01013699">
    <property type="protein sequence ID" value="RDX65870.1"/>
    <property type="molecule type" value="Genomic_DNA"/>
</dbReference>
<reference evidence="1" key="1">
    <citation type="submission" date="2018-05" db="EMBL/GenBank/DDBJ databases">
        <title>Draft genome of Mucuna pruriens seed.</title>
        <authorList>
            <person name="Nnadi N.E."/>
            <person name="Vos R."/>
            <person name="Hasami M.H."/>
            <person name="Devisetty U.K."/>
            <person name="Aguiy J.C."/>
        </authorList>
    </citation>
    <scope>NUCLEOTIDE SEQUENCE [LARGE SCALE GENOMIC DNA]</scope>
    <source>
        <strain evidence="1">JCA_2017</strain>
    </source>
</reference>
<accession>A0A371EIK4</accession>
<evidence type="ECO:0000313" key="2">
    <source>
        <dbReference type="Proteomes" id="UP000257109"/>
    </source>
</evidence>
<dbReference type="PANTHER" id="PTHR33103">
    <property type="entry name" value="OS01G0153900 PROTEIN"/>
    <property type="match status" value="1"/>
</dbReference>
<keyword evidence="2" id="KW-1185">Reference proteome</keyword>
<name>A0A371EIK4_MUCPR</name>
<comment type="caution">
    <text evidence="1">The sequence shown here is derived from an EMBL/GenBank/DDBJ whole genome shotgun (WGS) entry which is preliminary data.</text>
</comment>
<dbReference type="InterPro" id="IPR007750">
    <property type="entry name" value="DUF674"/>
</dbReference>
<sequence>MAATATPSDEQVHKVSLKVLVDKEKNKVLFAEARKDFVDVLLSFLTLPLGTIARLVAKESNMQPVTVGSMSSLYESVSHLEEEHLWTQTCKEMLLQPRSSMESYCQQLKLNIDDTHSTEYFLCEDMDCSRKKSGGLLSIFRNQRCTCGKLMNRVVSPENLTLKNGFVKETASFIICDDLSVLPNVLVTCVNLLQKLGIKDMNVIEEQTVDISKREVVDLLKLSLLSKTPLTDFILKKKPCVDNFNAINQSWLEIGEDSSDEGKRMVVKLLVRKSNKKILFANAEEDFADLLFSFLTLPLGGVLYMLEGCSSLSCIDKLYKSISELSTDRYLMSQGLKEELINPKCAPQFSFGNQILPIGEACLPVYYCNAYFSNDKYNLALATSARPLFYAYDTSARLETIDPKSSIVGSPSGTGFAKGPSMFMVTDDLVVTPMSSISAVSYLNRLQVPLSDLEERVISIGVKEGLGILKASLTSTSALTN</sequence>
<dbReference type="AlphaFoldDB" id="A0A371EIK4"/>
<feature type="non-terminal residue" evidence="1">
    <location>
        <position position="1"/>
    </location>
</feature>
<dbReference type="PANTHER" id="PTHR33103:SF27">
    <property type="entry name" value="OS04G0594700 PROTEIN"/>
    <property type="match status" value="1"/>
</dbReference>
<organism evidence="1 2">
    <name type="scientific">Mucuna pruriens</name>
    <name type="common">Velvet bean</name>
    <name type="synonym">Dolichos pruriens</name>
    <dbReference type="NCBI Taxonomy" id="157652"/>
    <lineage>
        <taxon>Eukaryota</taxon>
        <taxon>Viridiplantae</taxon>
        <taxon>Streptophyta</taxon>
        <taxon>Embryophyta</taxon>
        <taxon>Tracheophyta</taxon>
        <taxon>Spermatophyta</taxon>
        <taxon>Magnoliopsida</taxon>
        <taxon>eudicotyledons</taxon>
        <taxon>Gunneridae</taxon>
        <taxon>Pentapetalae</taxon>
        <taxon>rosids</taxon>
        <taxon>fabids</taxon>
        <taxon>Fabales</taxon>
        <taxon>Fabaceae</taxon>
        <taxon>Papilionoideae</taxon>
        <taxon>50 kb inversion clade</taxon>
        <taxon>NPAAA clade</taxon>
        <taxon>indigoferoid/millettioid clade</taxon>
        <taxon>Phaseoleae</taxon>
        <taxon>Mucuna</taxon>
    </lineage>
</organism>
<dbReference type="OrthoDB" id="1277335at2759"/>
<proteinExistence type="predicted"/>
<dbReference type="Pfam" id="PF05056">
    <property type="entry name" value="DUF674"/>
    <property type="match status" value="1"/>
</dbReference>
<dbReference type="Proteomes" id="UP000257109">
    <property type="component" value="Unassembled WGS sequence"/>
</dbReference>
<protein>
    <recommendedName>
        <fullName evidence="3">DUF674 domain-containing protein</fullName>
    </recommendedName>
</protein>
<gene>
    <name evidence="1" type="ORF">CR513_55429</name>
</gene>
<evidence type="ECO:0000313" key="1">
    <source>
        <dbReference type="EMBL" id="RDX65870.1"/>
    </source>
</evidence>